<feature type="region of interest" description="Disordered" evidence="1">
    <location>
        <begin position="28"/>
        <end position="57"/>
    </location>
</feature>
<proteinExistence type="predicted"/>
<feature type="region of interest" description="Disordered" evidence="1">
    <location>
        <begin position="177"/>
        <end position="207"/>
    </location>
</feature>
<feature type="signal peptide" evidence="2">
    <location>
        <begin position="1"/>
        <end position="16"/>
    </location>
</feature>
<keyword evidence="4" id="KW-1185">Reference proteome</keyword>
<reference evidence="3" key="1">
    <citation type="journal article" date="2020" name="Stud. Mycol.">
        <title>101 Dothideomycetes genomes: a test case for predicting lifestyles and emergence of pathogens.</title>
        <authorList>
            <person name="Haridas S."/>
            <person name="Albert R."/>
            <person name="Binder M."/>
            <person name="Bloem J."/>
            <person name="Labutti K."/>
            <person name="Salamov A."/>
            <person name="Andreopoulos B."/>
            <person name="Baker S."/>
            <person name="Barry K."/>
            <person name="Bills G."/>
            <person name="Bluhm B."/>
            <person name="Cannon C."/>
            <person name="Castanera R."/>
            <person name="Culley D."/>
            <person name="Daum C."/>
            <person name="Ezra D."/>
            <person name="Gonzalez J."/>
            <person name="Henrissat B."/>
            <person name="Kuo A."/>
            <person name="Liang C."/>
            <person name="Lipzen A."/>
            <person name="Lutzoni F."/>
            <person name="Magnuson J."/>
            <person name="Mondo S."/>
            <person name="Nolan M."/>
            <person name="Ohm R."/>
            <person name="Pangilinan J."/>
            <person name="Park H.-J."/>
            <person name="Ramirez L."/>
            <person name="Alfaro M."/>
            <person name="Sun H."/>
            <person name="Tritt A."/>
            <person name="Yoshinaga Y."/>
            <person name="Zwiers L.-H."/>
            <person name="Turgeon B."/>
            <person name="Goodwin S."/>
            <person name="Spatafora J."/>
            <person name="Crous P."/>
            <person name="Grigoriev I."/>
        </authorList>
    </citation>
    <scope>NUCLEOTIDE SEQUENCE</scope>
    <source>
        <strain evidence="3">CBS 279.74</strain>
    </source>
</reference>
<dbReference type="EMBL" id="MU005765">
    <property type="protein sequence ID" value="KAF2714196.1"/>
    <property type="molecule type" value="Genomic_DNA"/>
</dbReference>
<accession>A0A6G1KMS5</accession>
<evidence type="ECO:0000256" key="2">
    <source>
        <dbReference type="SAM" id="SignalP"/>
    </source>
</evidence>
<dbReference type="AlphaFoldDB" id="A0A6G1KMS5"/>
<feature type="compositionally biased region" description="Basic residues" evidence="1">
    <location>
        <begin position="42"/>
        <end position="53"/>
    </location>
</feature>
<dbReference type="Proteomes" id="UP000799428">
    <property type="component" value="Unassembled WGS sequence"/>
</dbReference>
<evidence type="ECO:0000313" key="4">
    <source>
        <dbReference type="Proteomes" id="UP000799428"/>
    </source>
</evidence>
<sequence length="229" mass="24178">MRSSIILLSLVGSSLAVPFGDSLNSLFGRHNNHKPTKNEHHGKPHHGKPHHGGKPPIFTGTGPIVFPYPTNTAPTIPTSTGGLHFLPFPEPVKPAVPLSIKYKLAPTNAPEKRQTFGTGAPPPFPTGTGIPFPIPTGGFPGGPPPGYPTGGPGSGFPIPSGGFPIPTGGFPGFPTTLETLTRGPVPTSFPDSPDSPDSPDLPDLPGQEIWQNWLDAWYEWWAERTSGQE</sequence>
<protein>
    <submittedName>
        <fullName evidence="3">Uncharacterized protein</fullName>
    </submittedName>
</protein>
<keyword evidence="2" id="KW-0732">Signal</keyword>
<feature type="chain" id="PRO_5026156666" evidence="2">
    <location>
        <begin position="17"/>
        <end position="229"/>
    </location>
</feature>
<evidence type="ECO:0000256" key="1">
    <source>
        <dbReference type="SAM" id="MobiDB-lite"/>
    </source>
</evidence>
<gene>
    <name evidence="3" type="ORF">K504DRAFT_488407</name>
</gene>
<evidence type="ECO:0000313" key="3">
    <source>
        <dbReference type="EMBL" id="KAF2714196.1"/>
    </source>
</evidence>
<organism evidence="3 4">
    <name type="scientific">Pleomassaria siparia CBS 279.74</name>
    <dbReference type="NCBI Taxonomy" id="1314801"/>
    <lineage>
        <taxon>Eukaryota</taxon>
        <taxon>Fungi</taxon>
        <taxon>Dikarya</taxon>
        <taxon>Ascomycota</taxon>
        <taxon>Pezizomycotina</taxon>
        <taxon>Dothideomycetes</taxon>
        <taxon>Pleosporomycetidae</taxon>
        <taxon>Pleosporales</taxon>
        <taxon>Pleomassariaceae</taxon>
        <taxon>Pleomassaria</taxon>
    </lineage>
</organism>
<name>A0A6G1KMS5_9PLEO</name>